<dbReference type="PANTHER" id="PTHR24291">
    <property type="entry name" value="CYTOCHROME P450 FAMILY 4"/>
    <property type="match status" value="1"/>
</dbReference>
<dbReference type="InterPro" id="IPR036396">
    <property type="entry name" value="Cyt_P450_sf"/>
</dbReference>
<dbReference type="GO" id="GO:0016705">
    <property type="term" value="F:oxidoreductase activity, acting on paired donors, with incorporation or reduction of molecular oxygen"/>
    <property type="evidence" value="ECO:0007669"/>
    <property type="project" value="InterPro"/>
</dbReference>
<sequence>MFLQIGLAVLIAFVIWKFMFNEEENPLDQLPGPPKWPIVGSALMFIGMSHIDLFNLLLDFPKKYGYRYMVKVFGRRVLHIYNVADIEIVLSHSKNITKTMPYSFLEPWLGTGLLISTGNKWHQRRKIITPTFHFNILKNFSKVFEKKSRDLVHRLKKMSGEYVDVFSVISDFTLYTICETAMGTQLDFDNSTSTIEYKESIKQIGNQVVNRLAKFWLHADVVFYHTTLGKQFVKCLKIVQTFADNVIVERKNNINQEDSSLIQNLDEHADKETKKRLAFLDLLIVAENKGKINMEGIREEVNTFMFEGHDTTAMALTYGLMLLADHEEVQAKIYEECKAIFGDSERTPSWSDLTEMKYLEATIKEILRLYPSVPFIGRQVTEDFMLDDLPVKRGVEILVPIYDMHRREDIYPEAEAFKPERFLYGEVRHPYAYIPFSAGPRNCIGQRFAMQEMKCALSEICRNFRLVPKMKGVRPTLKADIILRSIDPIYVKFLPRQLK</sequence>
<dbReference type="EMBL" id="CAVLGL010000024">
    <property type="protein sequence ID" value="CAK1581346.1"/>
    <property type="molecule type" value="Genomic_DNA"/>
</dbReference>
<dbReference type="Proteomes" id="UP001314205">
    <property type="component" value="Unassembled WGS sequence"/>
</dbReference>
<evidence type="ECO:0000256" key="9">
    <source>
        <dbReference type="PIRSR" id="PIRSR602401-1"/>
    </source>
</evidence>
<dbReference type="PANTHER" id="PTHR24291:SF105">
    <property type="entry name" value="CYTOCHROME P450 4P1-RELATED"/>
    <property type="match status" value="1"/>
</dbReference>
<dbReference type="Pfam" id="PF00067">
    <property type="entry name" value="p450"/>
    <property type="match status" value="1"/>
</dbReference>
<evidence type="ECO:0000256" key="7">
    <source>
        <dbReference type="ARBA" id="ARBA00023004"/>
    </source>
</evidence>
<dbReference type="InterPro" id="IPR001128">
    <property type="entry name" value="Cyt_P450"/>
</dbReference>
<gene>
    <name evidence="11" type="ORF">PARMNEM_LOCUS3025</name>
</gene>
<evidence type="ECO:0000256" key="4">
    <source>
        <dbReference type="ARBA" id="ARBA00022617"/>
    </source>
</evidence>
<dbReference type="InterPro" id="IPR002401">
    <property type="entry name" value="Cyt_P450_E_grp-I"/>
</dbReference>
<proteinExistence type="inferred from homology"/>
<dbReference type="PRINTS" id="PR00463">
    <property type="entry name" value="EP450I"/>
</dbReference>
<comment type="cofactor">
    <cofactor evidence="1 9">
        <name>heme</name>
        <dbReference type="ChEBI" id="CHEBI:30413"/>
    </cofactor>
</comment>
<comment type="function">
    <text evidence="2">May be involved in the metabolism of insect hormones and in the breakdown of synthetic insecticides.</text>
</comment>
<evidence type="ECO:0000256" key="10">
    <source>
        <dbReference type="RuleBase" id="RU000461"/>
    </source>
</evidence>
<protein>
    <recommendedName>
        <fullName evidence="13">Cytochrome P450</fullName>
    </recommendedName>
</protein>
<evidence type="ECO:0000256" key="5">
    <source>
        <dbReference type="ARBA" id="ARBA00022723"/>
    </source>
</evidence>
<dbReference type="InterPro" id="IPR017972">
    <property type="entry name" value="Cyt_P450_CS"/>
</dbReference>
<dbReference type="GO" id="GO:0020037">
    <property type="term" value="F:heme binding"/>
    <property type="evidence" value="ECO:0007669"/>
    <property type="project" value="InterPro"/>
</dbReference>
<feature type="binding site" description="axial binding residue" evidence="9">
    <location>
        <position position="443"/>
    </location>
    <ligand>
        <name>heme</name>
        <dbReference type="ChEBI" id="CHEBI:30413"/>
    </ligand>
    <ligandPart>
        <name>Fe</name>
        <dbReference type="ChEBI" id="CHEBI:18248"/>
    </ligandPart>
</feature>
<dbReference type="PRINTS" id="PR00385">
    <property type="entry name" value="P450"/>
</dbReference>
<comment type="similarity">
    <text evidence="3 10">Belongs to the cytochrome P450 family.</text>
</comment>
<evidence type="ECO:0000313" key="12">
    <source>
        <dbReference type="Proteomes" id="UP001314205"/>
    </source>
</evidence>
<dbReference type="Gene3D" id="1.10.630.10">
    <property type="entry name" value="Cytochrome P450"/>
    <property type="match status" value="1"/>
</dbReference>
<name>A0AAV1KE25_9NEOP</name>
<keyword evidence="5 9" id="KW-0479">Metal-binding</keyword>
<evidence type="ECO:0008006" key="13">
    <source>
        <dbReference type="Google" id="ProtNLM"/>
    </source>
</evidence>
<evidence type="ECO:0000256" key="6">
    <source>
        <dbReference type="ARBA" id="ARBA00023002"/>
    </source>
</evidence>
<dbReference type="AlphaFoldDB" id="A0AAV1KE25"/>
<reference evidence="11 12" key="1">
    <citation type="submission" date="2023-11" db="EMBL/GenBank/DDBJ databases">
        <authorList>
            <person name="Hedman E."/>
            <person name="Englund M."/>
            <person name="Stromberg M."/>
            <person name="Nyberg Akerstrom W."/>
            <person name="Nylinder S."/>
            <person name="Jareborg N."/>
            <person name="Kallberg Y."/>
            <person name="Kronander E."/>
        </authorList>
    </citation>
    <scope>NUCLEOTIDE SEQUENCE [LARGE SCALE GENOMIC DNA]</scope>
</reference>
<dbReference type="InterPro" id="IPR050196">
    <property type="entry name" value="Cytochrome_P450_Monoox"/>
</dbReference>
<evidence type="ECO:0000313" key="11">
    <source>
        <dbReference type="EMBL" id="CAK1581346.1"/>
    </source>
</evidence>
<keyword evidence="7 9" id="KW-0408">Iron</keyword>
<accession>A0AAV1KE25</accession>
<organism evidence="11 12">
    <name type="scientific">Parnassius mnemosyne</name>
    <name type="common">clouded apollo</name>
    <dbReference type="NCBI Taxonomy" id="213953"/>
    <lineage>
        <taxon>Eukaryota</taxon>
        <taxon>Metazoa</taxon>
        <taxon>Ecdysozoa</taxon>
        <taxon>Arthropoda</taxon>
        <taxon>Hexapoda</taxon>
        <taxon>Insecta</taxon>
        <taxon>Pterygota</taxon>
        <taxon>Neoptera</taxon>
        <taxon>Endopterygota</taxon>
        <taxon>Lepidoptera</taxon>
        <taxon>Glossata</taxon>
        <taxon>Ditrysia</taxon>
        <taxon>Papilionoidea</taxon>
        <taxon>Papilionidae</taxon>
        <taxon>Parnassiinae</taxon>
        <taxon>Parnassini</taxon>
        <taxon>Parnassius</taxon>
        <taxon>Driopa</taxon>
    </lineage>
</organism>
<keyword evidence="12" id="KW-1185">Reference proteome</keyword>
<dbReference type="CDD" id="cd20628">
    <property type="entry name" value="CYP4"/>
    <property type="match status" value="1"/>
</dbReference>
<keyword evidence="4 9" id="KW-0349">Heme</keyword>
<evidence type="ECO:0000256" key="3">
    <source>
        <dbReference type="ARBA" id="ARBA00010617"/>
    </source>
</evidence>
<evidence type="ECO:0000256" key="2">
    <source>
        <dbReference type="ARBA" id="ARBA00003690"/>
    </source>
</evidence>
<dbReference type="GO" id="GO:0004497">
    <property type="term" value="F:monooxygenase activity"/>
    <property type="evidence" value="ECO:0007669"/>
    <property type="project" value="UniProtKB-KW"/>
</dbReference>
<keyword evidence="8 10" id="KW-0503">Monooxygenase</keyword>
<evidence type="ECO:0000256" key="1">
    <source>
        <dbReference type="ARBA" id="ARBA00001971"/>
    </source>
</evidence>
<evidence type="ECO:0000256" key="8">
    <source>
        <dbReference type="ARBA" id="ARBA00023033"/>
    </source>
</evidence>
<keyword evidence="6 10" id="KW-0560">Oxidoreductase</keyword>
<dbReference type="PROSITE" id="PS00086">
    <property type="entry name" value="CYTOCHROME_P450"/>
    <property type="match status" value="1"/>
</dbReference>
<dbReference type="SUPFAM" id="SSF48264">
    <property type="entry name" value="Cytochrome P450"/>
    <property type="match status" value="1"/>
</dbReference>
<comment type="caution">
    <text evidence="11">The sequence shown here is derived from an EMBL/GenBank/DDBJ whole genome shotgun (WGS) entry which is preliminary data.</text>
</comment>
<dbReference type="GO" id="GO:0005506">
    <property type="term" value="F:iron ion binding"/>
    <property type="evidence" value="ECO:0007669"/>
    <property type="project" value="InterPro"/>
</dbReference>